<name>A0A388KIQ2_CHABU</name>
<feature type="compositionally biased region" description="Basic and acidic residues" evidence="1">
    <location>
        <begin position="155"/>
        <end position="166"/>
    </location>
</feature>
<dbReference type="Gramene" id="GBG69931">
    <property type="protein sequence ID" value="GBG69931"/>
    <property type="gene ID" value="CBR_g4756"/>
</dbReference>
<organism evidence="2 3">
    <name type="scientific">Chara braunii</name>
    <name type="common">Braun's stonewort</name>
    <dbReference type="NCBI Taxonomy" id="69332"/>
    <lineage>
        <taxon>Eukaryota</taxon>
        <taxon>Viridiplantae</taxon>
        <taxon>Streptophyta</taxon>
        <taxon>Charophyceae</taxon>
        <taxon>Charales</taxon>
        <taxon>Characeae</taxon>
        <taxon>Chara</taxon>
    </lineage>
</organism>
<proteinExistence type="predicted"/>
<accession>A0A388KIQ2</accession>
<comment type="caution">
    <text evidence="2">The sequence shown here is derived from an EMBL/GenBank/DDBJ whole genome shotgun (WGS) entry which is preliminary data.</text>
</comment>
<protein>
    <submittedName>
        <fullName evidence="2">Uncharacterized protein</fullName>
    </submittedName>
</protein>
<evidence type="ECO:0000313" key="2">
    <source>
        <dbReference type="EMBL" id="GBG69931.1"/>
    </source>
</evidence>
<sequence length="431" mass="47254">MMTKDKFAEEEGLGASEGSEETDSSEDTDPSENSKSPRERWDADEEEVGTGGEEEGKQANGEDWKSDADSEEEAEEDFLGVVGNSLSGEGNGEGEEEEDEEVRDDGNSIVSDTQKNKGNSAFKDFRIYTNESFFLDKEKPDPVLSTQGHMEAELKEVDGDKGEEGGSAKGGGLTDTGEKNLFNRYTGIYLQESSGLESPSKRAKGNDTSGIGTSMNVVEDAQNTGPPEEEFKGSKRSLLCRSLRKELSLAGPMRTITRAIKDSGPAKEFLTPLICSDTVNGIMVLTRITQNEGLKLPAILITSTPSDEEVIELTKRHVLNHMGTVARIPTIKMNKYLSVVKEKLTLIFHFVVLGLRSINDSFDKWCELRVHWIPLQDFLINNISALASLHLPEGRSGTVATEWIKHQNVQDLLKEETLARMLQAVKSGGGT</sequence>
<feature type="region of interest" description="Disordered" evidence="1">
    <location>
        <begin position="193"/>
        <end position="214"/>
    </location>
</feature>
<feature type="compositionally biased region" description="Acidic residues" evidence="1">
    <location>
        <begin position="69"/>
        <end position="78"/>
    </location>
</feature>
<dbReference type="AlphaFoldDB" id="A0A388KIQ2"/>
<keyword evidence="3" id="KW-1185">Reference proteome</keyword>
<reference evidence="2 3" key="1">
    <citation type="journal article" date="2018" name="Cell">
        <title>The Chara Genome: Secondary Complexity and Implications for Plant Terrestrialization.</title>
        <authorList>
            <person name="Nishiyama T."/>
            <person name="Sakayama H."/>
            <person name="Vries J.D."/>
            <person name="Buschmann H."/>
            <person name="Saint-Marcoux D."/>
            <person name="Ullrich K.K."/>
            <person name="Haas F.B."/>
            <person name="Vanderstraeten L."/>
            <person name="Becker D."/>
            <person name="Lang D."/>
            <person name="Vosolsobe S."/>
            <person name="Rombauts S."/>
            <person name="Wilhelmsson P.K.I."/>
            <person name="Janitza P."/>
            <person name="Kern R."/>
            <person name="Heyl A."/>
            <person name="Rumpler F."/>
            <person name="Villalobos L.I.A.C."/>
            <person name="Clay J.M."/>
            <person name="Skokan R."/>
            <person name="Toyoda A."/>
            <person name="Suzuki Y."/>
            <person name="Kagoshima H."/>
            <person name="Schijlen E."/>
            <person name="Tajeshwar N."/>
            <person name="Catarino B."/>
            <person name="Hetherington A.J."/>
            <person name="Saltykova A."/>
            <person name="Bonnot C."/>
            <person name="Breuninger H."/>
            <person name="Symeonidi A."/>
            <person name="Radhakrishnan G.V."/>
            <person name="Van Nieuwerburgh F."/>
            <person name="Deforce D."/>
            <person name="Chang C."/>
            <person name="Karol K.G."/>
            <person name="Hedrich R."/>
            <person name="Ulvskov P."/>
            <person name="Glockner G."/>
            <person name="Delwiche C.F."/>
            <person name="Petrasek J."/>
            <person name="Van de Peer Y."/>
            <person name="Friml J."/>
            <person name="Beilby M."/>
            <person name="Dolan L."/>
            <person name="Kohara Y."/>
            <person name="Sugano S."/>
            <person name="Fujiyama A."/>
            <person name="Delaux P.-M."/>
            <person name="Quint M."/>
            <person name="TheiBen G."/>
            <person name="Hagemann M."/>
            <person name="Harholt J."/>
            <person name="Dunand C."/>
            <person name="Zachgo S."/>
            <person name="Langdale J."/>
            <person name="Maumus F."/>
            <person name="Straeten D.V.D."/>
            <person name="Gould S.B."/>
            <person name="Rensing S.A."/>
        </authorList>
    </citation>
    <scope>NUCLEOTIDE SEQUENCE [LARGE SCALE GENOMIC DNA]</scope>
    <source>
        <strain evidence="2 3">S276</strain>
    </source>
</reference>
<dbReference type="EMBL" id="BFEA01000122">
    <property type="protein sequence ID" value="GBG69931.1"/>
    <property type="molecule type" value="Genomic_DNA"/>
</dbReference>
<dbReference type="Proteomes" id="UP000265515">
    <property type="component" value="Unassembled WGS sequence"/>
</dbReference>
<feature type="compositionally biased region" description="Acidic residues" evidence="1">
    <location>
        <begin position="10"/>
        <end position="30"/>
    </location>
</feature>
<feature type="region of interest" description="Disordered" evidence="1">
    <location>
        <begin position="155"/>
        <end position="178"/>
    </location>
</feature>
<feature type="compositionally biased region" description="Polar residues" evidence="1">
    <location>
        <begin position="108"/>
        <end position="119"/>
    </location>
</feature>
<gene>
    <name evidence="2" type="ORF">CBR_g4756</name>
</gene>
<feature type="compositionally biased region" description="Basic and acidic residues" evidence="1">
    <location>
        <begin position="54"/>
        <end position="68"/>
    </location>
</feature>
<feature type="region of interest" description="Disordered" evidence="1">
    <location>
        <begin position="1"/>
        <end position="121"/>
    </location>
</feature>
<evidence type="ECO:0000313" key="3">
    <source>
        <dbReference type="Proteomes" id="UP000265515"/>
    </source>
</evidence>
<evidence type="ECO:0000256" key="1">
    <source>
        <dbReference type="SAM" id="MobiDB-lite"/>
    </source>
</evidence>
<feature type="compositionally biased region" description="Acidic residues" evidence="1">
    <location>
        <begin position="92"/>
        <end position="103"/>
    </location>
</feature>
<feature type="compositionally biased region" description="Low complexity" evidence="1">
    <location>
        <begin position="79"/>
        <end position="88"/>
    </location>
</feature>